<evidence type="ECO:0000313" key="3">
    <source>
        <dbReference type="Proteomes" id="UP000366872"/>
    </source>
</evidence>
<dbReference type="Proteomes" id="UP000366872">
    <property type="component" value="Unassembled WGS sequence"/>
</dbReference>
<feature type="transmembrane region" description="Helical" evidence="1">
    <location>
        <begin position="115"/>
        <end position="136"/>
    </location>
</feature>
<reference evidence="2 3" key="1">
    <citation type="submission" date="2019-04" db="EMBL/GenBank/DDBJ databases">
        <authorList>
            <person name="Van Vliet M D."/>
        </authorList>
    </citation>
    <scope>NUCLEOTIDE SEQUENCE [LARGE SCALE GENOMIC DNA]</scope>
    <source>
        <strain evidence="2 3">F1</strain>
    </source>
</reference>
<dbReference type="RefSeq" id="WP_136082273.1">
    <property type="nucleotide sequence ID" value="NZ_CAAHFG010000004.1"/>
</dbReference>
<organism evidence="2 3">
    <name type="scientific">Pontiella desulfatans</name>
    <dbReference type="NCBI Taxonomy" id="2750659"/>
    <lineage>
        <taxon>Bacteria</taxon>
        <taxon>Pseudomonadati</taxon>
        <taxon>Kiritimatiellota</taxon>
        <taxon>Kiritimatiellia</taxon>
        <taxon>Kiritimatiellales</taxon>
        <taxon>Pontiellaceae</taxon>
        <taxon>Pontiella</taxon>
    </lineage>
</organism>
<keyword evidence="1" id="KW-1133">Transmembrane helix</keyword>
<feature type="transmembrane region" description="Helical" evidence="1">
    <location>
        <begin position="78"/>
        <end position="100"/>
    </location>
</feature>
<gene>
    <name evidence="2" type="ORF">PDESU_05339</name>
</gene>
<feature type="transmembrane region" description="Helical" evidence="1">
    <location>
        <begin position="234"/>
        <end position="254"/>
    </location>
</feature>
<feature type="transmembrane region" description="Helical" evidence="1">
    <location>
        <begin position="35"/>
        <end position="52"/>
    </location>
</feature>
<accession>A0A6C2UAM9</accession>
<feature type="transmembrane region" description="Helical" evidence="1">
    <location>
        <begin position="308"/>
        <end position="328"/>
    </location>
</feature>
<evidence type="ECO:0000256" key="1">
    <source>
        <dbReference type="SAM" id="Phobius"/>
    </source>
</evidence>
<dbReference type="AlphaFoldDB" id="A0A6C2UAM9"/>
<evidence type="ECO:0000313" key="2">
    <source>
        <dbReference type="EMBL" id="VGO16747.1"/>
    </source>
</evidence>
<keyword evidence="1" id="KW-0472">Membrane</keyword>
<protein>
    <submittedName>
        <fullName evidence="2">Uncharacterized protein</fullName>
    </submittedName>
</protein>
<feature type="transmembrane region" description="Helical" evidence="1">
    <location>
        <begin position="334"/>
        <end position="357"/>
    </location>
</feature>
<feature type="transmembrane region" description="Helical" evidence="1">
    <location>
        <begin position="391"/>
        <end position="411"/>
    </location>
</feature>
<sequence length="431" mass="46934">MDSRIFFHYLRRMGWGSLLMFLFCGLTFYDGKVDSVMSVVYPVIWICLPIAMEMKPGAGGSFRVHQALPVQPAFLRRFPFYIGLVAPMLMVLAATLPWGIYRTVVGDTAFWMNSFAPVMLGMSMYLMMMAVSMPLGHALKLHENPLKGTVVMSPLIAVLITAVFAIDKLWLLPLGRVLVCAMAFGFAGLSWWLAPLMADGKTIHLRFGKERGDRGEVKENSLFGKLACSPEGRCALAGMGLFALLAAFALFFWWKFRGEDFGRGGSIFAGMFFMLASIFGFMYSVLFAGSMRSLAALPLSRIQLSAKIMRCAMLVLLGGLLGMALVVFSSGEFAHLLIVAASALYAIAVVFLGLAAFYRVGFRLGYGVLLTFALIIQLRLMLSGIGDLLPAVGWVDLAVGAVGAALGTWAIPRALESSAAYAPKQMPGQRI</sequence>
<proteinExistence type="predicted"/>
<feature type="transmembrane region" description="Helical" evidence="1">
    <location>
        <begin position="12"/>
        <end position="29"/>
    </location>
</feature>
<feature type="transmembrane region" description="Helical" evidence="1">
    <location>
        <begin position="364"/>
        <end position="385"/>
    </location>
</feature>
<dbReference type="EMBL" id="CAAHFG010000004">
    <property type="protein sequence ID" value="VGO16747.1"/>
    <property type="molecule type" value="Genomic_DNA"/>
</dbReference>
<keyword evidence="3" id="KW-1185">Reference proteome</keyword>
<feature type="transmembrane region" description="Helical" evidence="1">
    <location>
        <begin position="172"/>
        <end position="194"/>
    </location>
</feature>
<name>A0A6C2UAM9_PONDE</name>
<feature type="transmembrane region" description="Helical" evidence="1">
    <location>
        <begin position="148"/>
        <end position="166"/>
    </location>
</feature>
<feature type="transmembrane region" description="Helical" evidence="1">
    <location>
        <begin position="266"/>
        <end position="287"/>
    </location>
</feature>
<keyword evidence="1" id="KW-0812">Transmembrane</keyword>